<dbReference type="InterPro" id="IPR012317">
    <property type="entry name" value="Poly(ADP-ribose)pol_cat_dom"/>
</dbReference>
<keyword evidence="2" id="KW-0808">Transferase</keyword>
<organism evidence="6 7">
    <name type="scientific">Mollisia scopiformis</name>
    <name type="common">Conifer needle endophyte fungus</name>
    <name type="synonym">Phialocephala scopiformis</name>
    <dbReference type="NCBI Taxonomy" id="149040"/>
    <lineage>
        <taxon>Eukaryota</taxon>
        <taxon>Fungi</taxon>
        <taxon>Dikarya</taxon>
        <taxon>Ascomycota</taxon>
        <taxon>Pezizomycotina</taxon>
        <taxon>Leotiomycetes</taxon>
        <taxon>Helotiales</taxon>
        <taxon>Mollisiaceae</taxon>
        <taxon>Mollisia</taxon>
    </lineage>
</organism>
<keyword evidence="4" id="KW-0520">NAD</keyword>
<accession>A0A194X2G2</accession>
<evidence type="ECO:0000256" key="3">
    <source>
        <dbReference type="ARBA" id="ARBA00022695"/>
    </source>
</evidence>
<reference evidence="6 7" key="1">
    <citation type="submission" date="2015-10" db="EMBL/GenBank/DDBJ databases">
        <title>Full genome of DAOMC 229536 Phialocephala scopiformis, a fungal endophyte of spruce producing the potent anti-insectan compound rugulosin.</title>
        <authorList>
            <consortium name="DOE Joint Genome Institute"/>
            <person name="Walker A.K."/>
            <person name="Frasz S.L."/>
            <person name="Seifert K.A."/>
            <person name="Miller J.D."/>
            <person name="Mondo S.J."/>
            <person name="Labutti K."/>
            <person name="Lipzen A."/>
            <person name="Dockter R."/>
            <person name="Kennedy M."/>
            <person name="Grigoriev I.V."/>
            <person name="Spatafora J.W."/>
        </authorList>
    </citation>
    <scope>NUCLEOTIDE SEQUENCE [LARGE SCALE GENOMIC DNA]</scope>
    <source>
        <strain evidence="6 7">CBS 120377</strain>
    </source>
</reference>
<dbReference type="STRING" id="149040.A0A194X2G2"/>
<dbReference type="PANTHER" id="PTHR21328">
    <property type="entry name" value="POLY ADP-RIBOSE POLYMERASE FAMILY, MEMBER PARP"/>
    <property type="match status" value="1"/>
</dbReference>
<dbReference type="InterPro" id="IPR051838">
    <property type="entry name" value="ARTD_PARP"/>
</dbReference>
<dbReference type="RefSeq" id="XP_018068736.1">
    <property type="nucleotide sequence ID" value="XM_018205286.1"/>
</dbReference>
<dbReference type="GeneID" id="28815012"/>
<evidence type="ECO:0000256" key="1">
    <source>
        <dbReference type="ARBA" id="ARBA00022676"/>
    </source>
</evidence>
<protein>
    <recommendedName>
        <fullName evidence="5">PARP catalytic domain-containing protein</fullName>
    </recommendedName>
</protein>
<dbReference type="Proteomes" id="UP000070700">
    <property type="component" value="Unassembled WGS sequence"/>
</dbReference>
<dbReference type="InParanoid" id="A0A194X2G2"/>
<evidence type="ECO:0000313" key="6">
    <source>
        <dbReference type="EMBL" id="KUJ14381.1"/>
    </source>
</evidence>
<keyword evidence="7" id="KW-1185">Reference proteome</keyword>
<evidence type="ECO:0000259" key="5">
    <source>
        <dbReference type="Pfam" id="PF00644"/>
    </source>
</evidence>
<dbReference type="OrthoDB" id="109543at2759"/>
<evidence type="ECO:0000256" key="2">
    <source>
        <dbReference type="ARBA" id="ARBA00022679"/>
    </source>
</evidence>
<dbReference type="SUPFAM" id="SSF56399">
    <property type="entry name" value="ADP-ribosylation"/>
    <property type="match status" value="1"/>
</dbReference>
<feature type="domain" description="PARP catalytic" evidence="5">
    <location>
        <begin position="1023"/>
        <end position="1078"/>
    </location>
</feature>
<dbReference type="GO" id="GO:0016779">
    <property type="term" value="F:nucleotidyltransferase activity"/>
    <property type="evidence" value="ECO:0007669"/>
    <property type="project" value="UniProtKB-KW"/>
</dbReference>
<dbReference type="Gene3D" id="3.90.228.10">
    <property type="match status" value="1"/>
</dbReference>
<keyword evidence="3" id="KW-0548">Nucleotidyltransferase</keyword>
<evidence type="ECO:0000313" key="7">
    <source>
        <dbReference type="Proteomes" id="UP000070700"/>
    </source>
</evidence>
<gene>
    <name evidence="6" type="ORF">LY89DRAFT_137314</name>
</gene>
<dbReference type="EMBL" id="KQ947420">
    <property type="protein sequence ID" value="KUJ14381.1"/>
    <property type="molecule type" value="Genomic_DNA"/>
</dbReference>
<dbReference type="KEGG" id="psco:LY89DRAFT_137314"/>
<sequence>MYTSLPFLLNIEMLTDHQQQLRSLRPVLQGFRDSRHWSVAHTVVEWLSKIEHLPNKSNEHHQKLKTLLDQELPSWRAWACWQPNVARIKKWGKLNLTLQGQLRCIIALDGPDFDSNGKTLGKSLPDHKLPKDRRTSSILTFNGETHEECLYMAEKLLRLADKSLTYRPEDREIFFHLMTGVDILRRKLDLIEILTSVGFETIRDRIAEAYLLRGASKQTQIDAVKWLLKKMNANPKYRTLRDVFAVDFGPLVKDMIQEERSHLLAFMFVAEALGTNVMTFEQQLDLRLDLVEASWLQPCAEYSHMLRVMDTWPLPYERTILRGIYLSLEMSPRASTSTSTLVPMISSRILGEPETPDDDSKSMLEALMSLWQTCKDSARRSIAICLVSEPKSITINLRILCLNQLPSLSDSFVQSYWHIVCDDLDNRQRSCVAFADLFASASLSVDMTHWTTLLRHEMVEEGEALLQYTLEHLTVQSWVLYLQNLHRLYGSDSNCTFSPGPPSPVIFTPQLLYWGRKLVPYTDILNLLKETPDSIDARRCLFLAAAEHLYIQARIQEILNALKPARRSKSDKTDTATRVSLLKRLSKDGSNAAEVRNALVGLNNLSPSGIEVCARIQHLSEIDLSPHVHQVFLEAWLPDPSLHAGDRGSLKTVFLHSADGNLSRDEKFVLAADYLDSEYVELLHEARRLAALRASLKTVDLQGVVELLADIGIEDGPHSEDVLASMPPEVLNAVEIVGEKEVEILFPLTHFTQIQRTALGLGSLQSFVLLLELCDHKTTPDRFCIHLGPESKDRTLGGLLDNIDGKVSPWSNTCRLGGLKTSSLCMQPNSFRNPFEYNLTKMLQRRLPGSNLGQDLTSLPELHEIITHHLKNIGRYCTECGRTFCTNLRKPTTCQLPRCIYLFANSDPQVKFPHLTEDQLVTDLLFSSLHAAASTSNKELLPNYPTDPPTLLSQLNNVPPLSNNPPLDTQTSSLLTYTLTSHRSYLLTATGSLKIPSLPPGTLQFLLANSTPEREALFSNPPQEKRILFHGTNPDRLWAILVQGLRILSGTDLQTNGAVSGKGVYLSDCPRVAFGYSTKILKIPDEGAWKRSALKGKGWKVLLGVEHRGESVAAGEGVIHVVREERDLVVRYVFLVPEGGERSVLVKGHLVPGMGSVCGGLRSGAL</sequence>
<proteinExistence type="predicted"/>
<dbReference type="AlphaFoldDB" id="A0A194X2G2"/>
<dbReference type="Pfam" id="PF00644">
    <property type="entry name" value="PARP"/>
    <property type="match status" value="1"/>
</dbReference>
<keyword evidence="1" id="KW-0328">Glycosyltransferase</keyword>
<dbReference type="GO" id="GO:0003950">
    <property type="term" value="F:NAD+ poly-ADP-ribosyltransferase activity"/>
    <property type="evidence" value="ECO:0007669"/>
    <property type="project" value="InterPro"/>
</dbReference>
<name>A0A194X2G2_MOLSC</name>
<evidence type="ECO:0000256" key="4">
    <source>
        <dbReference type="ARBA" id="ARBA00023027"/>
    </source>
</evidence>